<proteinExistence type="predicted"/>
<reference evidence="3" key="1">
    <citation type="journal article" date="2023" name="Mol. Phylogenet. Evol.">
        <title>Genome-scale phylogeny and comparative genomics of the fungal order Sordariales.</title>
        <authorList>
            <person name="Hensen N."/>
            <person name="Bonometti L."/>
            <person name="Westerberg I."/>
            <person name="Brannstrom I.O."/>
            <person name="Guillou S."/>
            <person name="Cros-Aarteil S."/>
            <person name="Calhoun S."/>
            <person name="Haridas S."/>
            <person name="Kuo A."/>
            <person name="Mondo S."/>
            <person name="Pangilinan J."/>
            <person name="Riley R."/>
            <person name="LaButti K."/>
            <person name="Andreopoulos B."/>
            <person name="Lipzen A."/>
            <person name="Chen C."/>
            <person name="Yan M."/>
            <person name="Daum C."/>
            <person name="Ng V."/>
            <person name="Clum A."/>
            <person name="Steindorff A."/>
            <person name="Ohm R.A."/>
            <person name="Martin F."/>
            <person name="Silar P."/>
            <person name="Natvig D.O."/>
            <person name="Lalanne C."/>
            <person name="Gautier V."/>
            <person name="Ament-Velasquez S.L."/>
            <person name="Kruys A."/>
            <person name="Hutchinson M.I."/>
            <person name="Powell A.J."/>
            <person name="Barry K."/>
            <person name="Miller A.N."/>
            <person name="Grigoriev I.V."/>
            <person name="Debuchy R."/>
            <person name="Gladieux P."/>
            <person name="Hiltunen Thoren M."/>
            <person name="Johannesson H."/>
        </authorList>
    </citation>
    <scope>NUCLEOTIDE SEQUENCE</scope>
    <source>
        <strain evidence="3">CBS 892.96</strain>
    </source>
</reference>
<reference evidence="3" key="2">
    <citation type="submission" date="2023-05" db="EMBL/GenBank/DDBJ databases">
        <authorList>
            <consortium name="Lawrence Berkeley National Laboratory"/>
            <person name="Steindorff A."/>
            <person name="Hensen N."/>
            <person name="Bonometti L."/>
            <person name="Westerberg I."/>
            <person name="Brannstrom I.O."/>
            <person name="Guillou S."/>
            <person name="Cros-Aarteil S."/>
            <person name="Calhoun S."/>
            <person name="Haridas S."/>
            <person name="Kuo A."/>
            <person name="Mondo S."/>
            <person name="Pangilinan J."/>
            <person name="Riley R."/>
            <person name="Labutti K."/>
            <person name="Andreopoulos B."/>
            <person name="Lipzen A."/>
            <person name="Chen C."/>
            <person name="Yanf M."/>
            <person name="Daum C."/>
            <person name="Ng V."/>
            <person name="Clum A."/>
            <person name="Ohm R."/>
            <person name="Martin F."/>
            <person name="Silar P."/>
            <person name="Natvig D."/>
            <person name="Lalanne C."/>
            <person name="Gautier V."/>
            <person name="Ament-Velasquez S.L."/>
            <person name="Kruys A."/>
            <person name="Hutchinson M.I."/>
            <person name="Powell A.J."/>
            <person name="Barry K."/>
            <person name="Miller A.N."/>
            <person name="Grigoriev I.V."/>
            <person name="Debuchy R."/>
            <person name="Gladieux P."/>
            <person name="Thoren M.H."/>
            <person name="Johannesson H."/>
        </authorList>
    </citation>
    <scope>NUCLEOTIDE SEQUENCE</scope>
    <source>
        <strain evidence="3">CBS 892.96</strain>
    </source>
</reference>
<accession>A0AAN6W2M8</accession>
<evidence type="ECO:0000313" key="3">
    <source>
        <dbReference type="EMBL" id="KAK4173870.1"/>
    </source>
</evidence>
<name>A0AAN6W2M8_9PEZI</name>
<feature type="chain" id="PRO_5042900123" evidence="2">
    <location>
        <begin position="27"/>
        <end position="200"/>
    </location>
</feature>
<keyword evidence="1" id="KW-1133">Transmembrane helix</keyword>
<feature type="transmembrane region" description="Helical" evidence="1">
    <location>
        <begin position="127"/>
        <end position="151"/>
    </location>
</feature>
<dbReference type="Proteomes" id="UP001302321">
    <property type="component" value="Unassembled WGS sequence"/>
</dbReference>
<dbReference type="EMBL" id="MU866314">
    <property type="protein sequence ID" value="KAK4173870.1"/>
    <property type="molecule type" value="Genomic_DNA"/>
</dbReference>
<keyword evidence="1" id="KW-0472">Membrane</keyword>
<dbReference type="AlphaFoldDB" id="A0AAN6W2M8"/>
<organism evidence="3 4">
    <name type="scientific">Triangularia setosa</name>
    <dbReference type="NCBI Taxonomy" id="2587417"/>
    <lineage>
        <taxon>Eukaryota</taxon>
        <taxon>Fungi</taxon>
        <taxon>Dikarya</taxon>
        <taxon>Ascomycota</taxon>
        <taxon>Pezizomycotina</taxon>
        <taxon>Sordariomycetes</taxon>
        <taxon>Sordariomycetidae</taxon>
        <taxon>Sordariales</taxon>
        <taxon>Podosporaceae</taxon>
        <taxon>Triangularia</taxon>
    </lineage>
</organism>
<keyword evidence="4" id="KW-1185">Reference proteome</keyword>
<comment type="caution">
    <text evidence="3">The sequence shown here is derived from an EMBL/GenBank/DDBJ whole genome shotgun (WGS) entry which is preliminary data.</text>
</comment>
<protein>
    <submittedName>
        <fullName evidence="3">Uncharacterized protein</fullName>
    </submittedName>
</protein>
<feature type="signal peptide" evidence="2">
    <location>
        <begin position="1"/>
        <end position="26"/>
    </location>
</feature>
<evidence type="ECO:0000256" key="1">
    <source>
        <dbReference type="SAM" id="Phobius"/>
    </source>
</evidence>
<keyword evidence="1" id="KW-0812">Transmembrane</keyword>
<evidence type="ECO:0000256" key="2">
    <source>
        <dbReference type="SAM" id="SignalP"/>
    </source>
</evidence>
<keyword evidence="2" id="KW-0732">Signal</keyword>
<sequence length="200" mass="22124">MKTTASLPAALLAFLLFQLHSTVVAAATPEDNAITLGWLDELISKKLTAERPDPTQIRTLPEQKKKFPVDDGSTIWFLTREAPMATRVPAPVASVAAFVQPVPREYTINEATTVTWIRSLGPQVTNVGLILIIIVGVLIGVGLASIAVFGFPRRLFCRSGRKRAVTEISDVERIKIKLSEDRGCRKRMVRTSFRRAKNSR</sequence>
<gene>
    <name evidence="3" type="ORF">QBC36DRAFT_292973</name>
</gene>
<evidence type="ECO:0000313" key="4">
    <source>
        <dbReference type="Proteomes" id="UP001302321"/>
    </source>
</evidence>